<feature type="transmembrane region" description="Helical" evidence="8">
    <location>
        <begin position="114"/>
        <end position="134"/>
    </location>
</feature>
<feature type="transmembrane region" description="Helical" evidence="8">
    <location>
        <begin position="232"/>
        <end position="250"/>
    </location>
</feature>
<feature type="transmembrane region" description="Helical" evidence="8">
    <location>
        <begin position="196"/>
        <end position="220"/>
    </location>
</feature>
<dbReference type="EMBL" id="LGTC01000001">
    <property type="protein sequence ID" value="KNY27376.1"/>
    <property type="molecule type" value="Genomic_DNA"/>
</dbReference>
<feature type="transmembrane region" description="Helical" evidence="8">
    <location>
        <begin position="309"/>
        <end position="330"/>
    </location>
</feature>
<keyword evidence="3" id="KW-0328">Glycosyltransferase</keyword>
<feature type="transmembrane region" description="Helical" evidence="8">
    <location>
        <begin position="141"/>
        <end position="161"/>
    </location>
</feature>
<dbReference type="eggNOG" id="COG1807">
    <property type="taxonomic scope" value="Bacteria"/>
</dbReference>
<evidence type="ECO:0000256" key="6">
    <source>
        <dbReference type="ARBA" id="ARBA00022989"/>
    </source>
</evidence>
<evidence type="ECO:0000313" key="10">
    <source>
        <dbReference type="EMBL" id="KNY27376.1"/>
    </source>
</evidence>
<accession>A0A0L6JNH8</accession>
<proteinExistence type="predicted"/>
<dbReference type="OrthoDB" id="136232at2"/>
<dbReference type="RefSeq" id="WP_036942775.1">
    <property type="nucleotide sequence ID" value="NZ_JQKC01000019.1"/>
</dbReference>
<dbReference type="PANTHER" id="PTHR33908">
    <property type="entry name" value="MANNOSYLTRANSFERASE YKCB-RELATED"/>
    <property type="match status" value="1"/>
</dbReference>
<keyword evidence="4" id="KW-0808">Transferase</keyword>
<feature type="transmembrane region" description="Helical" evidence="8">
    <location>
        <begin position="364"/>
        <end position="381"/>
    </location>
</feature>
<evidence type="ECO:0000256" key="2">
    <source>
        <dbReference type="ARBA" id="ARBA00022475"/>
    </source>
</evidence>
<evidence type="ECO:0000256" key="4">
    <source>
        <dbReference type="ARBA" id="ARBA00022679"/>
    </source>
</evidence>
<dbReference type="Proteomes" id="UP000036923">
    <property type="component" value="Unassembled WGS sequence"/>
</dbReference>
<evidence type="ECO:0000259" key="9">
    <source>
        <dbReference type="Pfam" id="PF13231"/>
    </source>
</evidence>
<dbReference type="GO" id="GO:0009103">
    <property type="term" value="P:lipopolysaccharide biosynthetic process"/>
    <property type="evidence" value="ECO:0007669"/>
    <property type="project" value="UniProtKB-ARBA"/>
</dbReference>
<dbReference type="STRING" id="398512.Bccel_2647"/>
<feature type="transmembrane region" description="Helical" evidence="8">
    <location>
        <begin position="342"/>
        <end position="359"/>
    </location>
</feature>
<evidence type="ECO:0000256" key="7">
    <source>
        <dbReference type="ARBA" id="ARBA00023136"/>
    </source>
</evidence>
<reference evidence="11" key="1">
    <citation type="submission" date="2015-07" db="EMBL/GenBank/DDBJ databases">
        <title>Near-Complete Genome Sequence of the Cellulolytic Bacterium Bacteroides (Pseudobacteroides) cellulosolvens ATCC 35603.</title>
        <authorList>
            <person name="Dassa B."/>
            <person name="Utturkar S.M."/>
            <person name="Klingeman D.M."/>
            <person name="Hurt R.A."/>
            <person name="Keller M."/>
            <person name="Xu J."/>
            <person name="Reddy Y.H.K."/>
            <person name="Borovok I."/>
            <person name="Grinberg I.R."/>
            <person name="Lamed R."/>
            <person name="Zhivin O."/>
            <person name="Bayer E.A."/>
            <person name="Brown S.D."/>
        </authorList>
    </citation>
    <scope>NUCLEOTIDE SEQUENCE [LARGE SCALE GENOMIC DNA]</scope>
    <source>
        <strain evidence="11">DSM 2933</strain>
    </source>
</reference>
<feature type="transmembrane region" description="Helical" evidence="8">
    <location>
        <begin position="167"/>
        <end position="184"/>
    </location>
</feature>
<sequence length="411" mass="47328">MNYITRITDKAKNLYIKRTRLIIASCLLVIFLAALFFRLYYVFTINHPPLKNDSYNYDVMARNFLDNGYLGYTDSYSLHRPALVPNATITPGYPLFLSAIYYIWGYKSGSPLDAVRIVQAILGALTCLLMYLLGKRIKNRIVGFVSAIFYAVYPSFIWAATLILTETLYNFLFVLYLYIQFILLENIKSRKNAVLCGFVFSAAVMVRPTALPLIVVPFIYKYFMDRKTSVLKSLFFTCAGVLILMIPWWVRNFISLNKFVFLATQTGNPLIAGTFPYFHNVDLSKYNVDNQLKAGLGYIIEGFKNEPLLYLKWFTIGKFTFLFKSQWLYPPEGVSVFKSLEMLHSFIISFGWFGVMLSFIKRKYMLISIFIIMMTALQLLFVPEARYAHSIMPLLIILTAGIIDDLTRSTS</sequence>
<comment type="subcellular location">
    <subcellularLocation>
        <location evidence="1">Cell membrane</location>
        <topology evidence="1">Multi-pass membrane protein</topology>
    </subcellularLocation>
</comment>
<evidence type="ECO:0000256" key="8">
    <source>
        <dbReference type="SAM" id="Phobius"/>
    </source>
</evidence>
<evidence type="ECO:0000256" key="5">
    <source>
        <dbReference type="ARBA" id="ARBA00022692"/>
    </source>
</evidence>
<dbReference type="PANTHER" id="PTHR33908:SF11">
    <property type="entry name" value="MEMBRANE PROTEIN"/>
    <property type="match status" value="1"/>
</dbReference>
<protein>
    <recommendedName>
        <fullName evidence="9">Glycosyltransferase RgtA/B/C/D-like domain-containing protein</fullName>
    </recommendedName>
</protein>
<name>A0A0L6JNH8_9FIRM</name>
<evidence type="ECO:0000256" key="3">
    <source>
        <dbReference type="ARBA" id="ARBA00022676"/>
    </source>
</evidence>
<keyword evidence="2" id="KW-1003">Cell membrane</keyword>
<keyword evidence="6 8" id="KW-1133">Transmembrane helix</keyword>
<dbReference type="GO" id="GO:0016763">
    <property type="term" value="F:pentosyltransferase activity"/>
    <property type="evidence" value="ECO:0007669"/>
    <property type="project" value="TreeGrafter"/>
</dbReference>
<feature type="domain" description="Glycosyltransferase RgtA/B/C/D-like" evidence="9">
    <location>
        <begin position="91"/>
        <end position="249"/>
    </location>
</feature>
<organism evidence="10 11">
    <name type="scientific">Pseudobacteroides cellulosolvens ATCC 35603 = DSM 2933</name>
    <dbReference type="NCBI Taxonomy" id="398512"/>
    <lineage>
        <taxon>Bacteria</taxon>
        <taxon>Bacillati</taxon>
        <taxon>Bacillota</taxon>
        <taxon>Clostridia</taxon>
        <taxon>Eubacteriales</taxon>
        <taxon>Oscillospiraceae</taxon>
        <taxon>Pseudobacteroides</taxon>
    </lineage>
</organism>
<dbReference type="InterPro" id="IPR038731">
    <property type="entry name" value="RgtA/B/C-like"/>
</dbReference>
<dbReference type="GO" id="GO:0005886">
    <property type="term" value="C:plasma membrane"/>
    <property type="evidence" value="ECO:0007669"/>
    <property type="project" value="UniProtKB-SubCell"/>
</dbReference>
<feature type="transmembrane region" description="Helical" evidence="8">
    <location>
        <begin position="21"/>
        <end position="43"/>
    </location>
</feature>
<dbReference type="Pfam" id="PF13231">
    <property type="entry name" value="PMT_2"/>
    <property type="match status" value="1"/>
</dbReference>
<keyword evidence="7 8" id="KW-0472">Membrane</keyword>
<evidence type="ECO:0000256" key="1">
    <source>
        <dbReference type="ARBA" id="ARBA00004651"/>
    </source>
</evidence>
<dbReference type="InterPro" id="IPR050297">
    <property type="entry name" value="LipidA_mod_glycosyltrf_83"/>
</dbReference>
<comment type="caution">
    <text evidence="10">The sequence shown here is derived from an EMBL/GenBank/DDBJ whole genome shotgun (WGS) entry which is preliminary data.</text>
</comment>
<dbReference type="AlphaFoldDB" id="A0A0L6JNH8"/>
<gene>
    <name evidence="10" type="ORF">Bccel_2647</name>
</gene>
<evidence type="ECO:0000313" key="11">
    <source>
        <dbReference type="Proteomes" id="UP000036923"/>
    </source>
</evidence>
<keyword evidence="5 8" id="KW-0812">Transmembrane</keyword>
<keyword evidence="11" id="KW-1185">Reference proteome</keyword>